<dbReference type="InterPro" id="IPR038220">
    <property type="entry name" value="PHOX_C_sf"/>
</dbReference>
<dbReference type="InterPro" id="IPR050641">
    <property type="entry name" value="RIFMO-like"/>
</dbReference>
<dbReference type="Gene3D" id="3.40.30.20">
    <property type="match status" value="1"/>
</dbReference>
<dbReference type="InterPro" id="IPR012941">
    <property type="entry name" value="Phe_hydrox_C_dim_dom"/>
</dbReference>
<keyword evidence="2" id="KW-0285">Flavoprotein</keyword>
<dbReference type="Gene3D" id="3.30.9.10">
    <property type="entry name" value="D-Amino Acid Oxidase, subunit A, domain 2"/>
    <property type="match status" value="1"/>
</dbReference>
<dbReference type="InterPro" id="IPR002938">
    <property type="entry name" value="FAD-bd"/>
</dbReference>
<reference evidence="7 8" key="1">
    <citation type="submission" date="2024-07" db="EMBL/GenBank/DDBJ databases">
        <title>Section-level genome sequencing and comparative genomics of Aspergillus sections Usti and Cavernicolus.</title>
        <authorList>
            <consortium name="Lawrence Berkeley National Laboratory"/>
            <person name="Nybo J.L."/>
            <person name="Vesth T.C."/>
            <person name="Theobald S."/>
            <person name="Frisvad J.C."/>
            <person name="Larsen T.O."/>
            <person name="Kjaerboelling I."/>
            <person name="Rothschild-Mancinelli K."/>
            <person name="Lyhne E.K."/>
            <person name="Kogle M.E."/>
            <person name="Barry K."/>
            <person name="Clum A."/>
            <person name="Na H."/>
            <person name="Ledsgaard L."/>
            <person name="Lin J."/>
            <person name="Lipzen A."/>
            <person name="Kuo A."/>
            <person name="Riley R."/>
            <person name="Mondo S."/>
            <person name="Labutti K."/>
            <person name="Haridas S."/>
            <person name="Pangalinan J."/>
            <person name="Salamov A.A."/>
            <person name="Simmons B.A."/>
            <person name="Magnuson J.K."/>
            <person name="Chen J."/>
            <person name="Drula E."/>
            <person name="Henrissat B."/>
            <person name="Wiebenga A."/>
            <person name="Lubbers R.J."/>
            <person name="Gomes A.C."/>
            <person name="Makela M.R."/>
            <person name="Stajich J."/>
            <person name="Grigoriev I.V."/>
            <person name="Mortensen U.H."/>
            <person name="De Vries R.P."/>
            <person name="Baker S.E."/>
            <person name="Andersen M.R."/>
        </authorList>
    </citation>
    <scope>NUCLEOTIDE SEQUENCE [LARGE SCALE GENOMIC DNA]</scope>
    <source>
        <strain evidence="7 8">CBS 123904</strain>
    </source>
</reference>
<dbReference type="SUPFAM" id="SSF51905">
    <property type="entry name" value="FAD/NAD(P)-binding domain"/>
    <property type="match status" value="1"/>
</dbReference>
<name>A0ABR4JA73_9EURO</name>
<evidence type="ECO:0000256" key="2">
    <source>
        <dbReference type="ARBA" id="ARBA00022630"/>
    </source>
</evidence>
<evidence type="ECO:0000259" key="6">
    <source>
        <dbReference type="Pfam" id="PF07976"/>
    </source>
</evidence>
<dbReference type="Pfam" id="PF01494">
    <property type="entry name" value="FAD_binding_3"/>
    <property type="match status" value="1"/>
</dbReference>
<dbReference type="SUPFAM" id="SSF54373">
    <property type="entry name" value="FAD-linked reductases, C-terminal domain"/>
    <property type="match status" value="1"/>
</dbReference>
<feature type="domain" description="FAD-binding" evidence="5">
    <location>
        <begin position="7"/>
        <end position="362"/>
    </location>
</feature>
<dbReference type="PANTHER" id="PTHR43004">
    <property type="entry name" value="TRK SYSTEM POTASSIUM UPTAKE PROTEIN"/>
    <property type="match status" value="1"/>
</dbReference>
<evidence type="ECO:0000313" key="8">
    <source>
        <dbReference type="Proteomes" id="UP001610446"/>
    </source>
</evidence>
<dbReference type="Proteomes" id="UP001610446">
    <property type="component" value="Unassembled WGS sequence"/>
</dbReference>
<keyword evidence="4" id="KW-0560">Oxidoreductase</keyword>
<dbReference type="Gene3D" id="3.50.50.60">
    <property type="entry name" value="FAD/NAD(P)-binding domain"/>
    <property type="match status" value="1"/>
</dbReference>
<evidence type="ECO:0000259" key="5">
    <source>
        <dbReference type="Pfam" id="PF01494"/>
    </source>
</evidence>
<evidence type="ECO:0000256" key="1">
    <source>
        <dbReference type="ARBA" id="ARBA00007801"/>
    </source>
</evidence>
<keyword evidence="3" id="KW-0274">FAD</keyword>
<sequence length="582" mass="63247">MTASKSVDVLIIGAGPVGLLTAYQLAQWGCSVHIIDKEDKSSMKESGRANVLYSRSAELLDQLSLVDDLLQQCDLVRESYTYDSDGKRVIPARVWNFVENIEDTRFDFAIMLRQAFIEGCLRGRLAEVGVALAEETECVGFEALSESEGGGVVSVLRSLGTGEEYTVQSKYLMGADGGRSFVRRRLNIPFEGDTTQDKWIRVDGRIKTDLPTPRAYASIESQTHGNVLWAPLDRGLTRIGYVYTPEQEARHGRNLTKEAVIEEAIAAVKPFKLEFESVEWWTLYIIGQRVASTYQPHERILLVGDACHTHSSGAAQGLNTGIHDATNLAWKLSLVLRGLAKPSLLETYNSERRSAAQRLITFDKRISTLMANKWPAGEEPQPGEEQGKDINAVLADAFDDAKGYNTGLGIGYVGNLINQSGSGGEGLCALRAGERAPDVALLRPGTLEKVRLHSVTPNRGCMYLVAFVGDPRDSLAGIASFSSYLAQSGFLTAAAKNDVIRIITIPSVGDTSLGTQEALEGQAPFSPVYYDRKRGAHKRYGVGLKSGAVVVLRPDGYVGFVAELSGKGGQAVEEYLGGFLVV</sequence>
<accession>A0ABR4JA73</accession>
<dbReference type="Pfam" id="PF07976">
    <property type="entry name" value="Phe_hydrox_dim"/>
    <property type="match status" value="1"/>
</dbReference>
<evidence type="ECO:0000256" key="3">
    <source>
        <dbReference type="ARBA" id="ARBA00022827"/>
    </source>
</evidence>
<dbReference type="PRINTS" id="PR00420">
    <property type="entry name" value="RNGMNOXGNASE"/>
</dbReference>
<dbReference type="PANTHER" id="PTHR43004:SF5">
    <property type="entry name" value="FAD-BINDING DOMAIN-CONTAINING PROTEIN"/>
    <property type="match status" value="1"/>
</dbReference>
<gene>
    <name evidence="7" type="ORF">BJY01DRAFT_258517</name>
</gene>
<evidence type="ECO:0000313" key="7">
    <source>
        <dbReference type="EMBL" id="KAL2836940.1"/>
    </source>
</evidence>
<comment type="similarity">
    <text evidence="1">Belongs to the PheA/TfdB FAD monooxygenase family.</text>
</comment>
<evidence type="ECO:0000256" key="4">
    <source>
        <dbReference type="ARBA" id="ARBA00023002"/>
    </source>
</evidence>
<dbReference type="InterPro" id="IPR036188">
    <property type="entry name" value="FAD/NAD-bd_sf"/>
</dbReference>
<comment type="caution">
    <text evidence="7">The sequence shown here is derived from an EMBL/GenBank/DDBJ whole genome shotgun (WGS) entry which is preliminary data.</text>
</comment>
<organism evidence="7 8">
    <name type="scientific">Aspergillus pseudoustus</name>
    <dbReference type="NCBI Taxonomy" id="1810923"/>
    <lineage>
        <taxon>Eukaryota</taxon>
        <taxon>Fungi</taxon>
        <taxon>Dikarya</taxon>
        <taxon>Ascomycota</taxon>
        <taxon>Pezizomycotina</taxon>
        <taxon>Eurotiomycetes</taxon>
        <taxon>Eurotiomycetidae</taxon>
        <taxon>Eurotiales</taxon>
        <taxon>Aspergillaceae</taxon>
        <taxon>Aspergillus</taxon>
        <taxon>Aspergillus subgen. Nidulantes</taxon>
    </lineage>
</organism>
<feature type="domain" description="Phenol hydroxylase-like C-terminal dimerisation" evidence="6">
    <location>
        <begin position="415"/>
        <end position="581"/>
    </location>
</feature>
<keyword evidence="8" id="KW-1185">Reference proteome</keyword>
<dbReference type="EMBL" id="JBFXLU010000169">
    <property type="protein sequence ID" value="KAL2836940.1"/>
    <property type="molecule type" value="Genomic_DNA"/>
</dbReference>
<dbReference type="InterPro" id="IPR036249">
    <property type="entry name" value="Thioredoxin-like_sf"/>
</dbReference>
<protein>
    <submittedName>
        <fullName evidence="7">FAD binding domain-containing protein</fullName>
    </submittedName>
</protein>
<proteinExistence type="inferred from homology"/>
<dbReference type="SUPFAM" id="SSF52833">
    <property type="entry name" value="Thioredoxin-like"/>
    <property type="match status" value="1"/>
</dbReference>